<dbReference type="AlphaFoldDB" id="A0A840XAM4"/>
<reference evidence="9 10" key="1">
    <citation type="submission" date="2020-08" db="EMBL/GenBank/DDBJ databases">
        <title>Sequencing the genomes of 1000 actinobacteria strains.</title>
        <authorList>
            <person name="Klenk H.-P."/>
        </authorList>
    </citation>
    <scope>NUCLEOTIDE SEQUENCE [LARGE SCALE GENOMIC DNA]</scope>
    <source>
        <strain evidence="9 10">DSM 23889</strain>
    </source>
</reference>
<dbReference type="InterPro" id="IPR032816">
    <property type="entry name" value="VTT_dom"/>
</dbReference>
<evidence type="ECO:0000256" key="1">
    <source>
        <dbReference type="ARBA" id="ARBA00004651"/>
    </source>
</evidence>
<sequence>MSIDEWAISIMETLGVWGAALLVAIESLFPPIPSELILPLAGFTASRGSFDLISVILTTTAGSLVGALLLYALGRGLGAERLARWADRIPLMSSEDVEKAMAWFHRFGPAAVFFGRFIPIVRSLISIPAGVDRMRLWLFVLLTTLGSGLWNTLFVVLGFVLGENWTIVEDIASRYSRGVLITAIIVLAAIIAWRILRIVRRERAKRREAARTDDGLEP</sequence>
<accession>A0A840XAM4</accession>
<feature type="transmembrane region" description="Helical" evidence="7">
    <location>
        <begin position="179"/>
        <end position="196"/>
    </location>
</feature>
<comment type="similarity">
    <text evidence="2">Belongs to the DedA family.</text>
</comment>
<gene>
    <name evidence="9" type="ORF">BJ959_001611</name>
</gene>
<evidence type="ECO:0000256" key="4">
    <source>
        <dbReference type="ARBA" id="ARBA00022692"/>
    </source>
</evidence>
<keyword evidence="10" id="KW-1185">Reference proteome</keyword>
<evidence type="ECO:0000259" key="8">
    <source>
        <dbReference type="Pfam" id="PF09335"/>
    </source>
</evidence>
<keyword evidence="6 7" id="KW-0472">Membrane</keyword>
<keyword evidence="3" id="KW-1003">Cell membrane</keyword>
<proteinExistence type="inferred from homology"/>
<dbReference type="Proteomes" id="UP000552883">
    <property type="component" value="Unassembled WGS sequence"/>
</dbReference>
<comment type="subcellular location">
    <subcellularLocation>
        <location evidence="1">Cell membrane</location>
        <topology evidence="1">Multi-pass membrane protein</topology>
    </subcellularLocation>
</comment>
<feature type="transmembrane region" description="Helical" evidence="7">
    <location>
        <begin position="50"/>
        <end position="73"/>
    </location>
</feature>
<name>A0A840XAM4_9MICO</name>
<dbReference type="EMBL" id="JACHBS010000001">
    <property type="protein sequence ID" value="MBB5618115.1"/>
    <property type="molecule type" value="Genomic_DNA"/>
</dbReference>
<dbReference type="PANTHER" id="PTHR42709">
    <property type="entry name" value="ALKALINE PHOSPHATASE LIKE PROTEIN"/>
    <property type="match status" value="1"/>
</dbReference>
<dbReference type="GO" id="GO:0005886">
    <property type="term" value="C:plasma membrane"/>
    <property type="evidence" value="ECO:0007669"/>
    <property type="project" value="UniProtKB-SubCell"/>
</dbReference>
<keyword evidence="5 7" id="KW-1133">Transmembrane helix</keyword>
<dbReference type="InterPro" id="IPR051311">
    <property type="entry name" value="DedA_domain"/>
</dbReference>
<organism evidence="9 10">
    <name type="scientific">Microcella frigidaquae</name>
    <dbReference type="NCBI Taxonomy" id="424758"/>
    <lineage>
        <taxon>Bacteria</taxon>
        <taxon>Bacillati</taxon>
        <taxon>Actinomycetota</taxon>
        <taxon>Actinomycetes</taxon>
        <taxon>Micrococcales</taxon>
        <taxon>Microbacteriaceae</taxon>
        <taxon>Microcella</taxon>
    </lineage>
</organism>
<feature type="transmembrane region" description="Helical" evidence="7">
    <location>
        <begin position="6"/>
        <end position="29"/>
    </location>
</feature>
<dbReference type="Pfam" id="PF09335">
    <property type="entry name" value="VTT_dom"/>
    <property type="match status" value="1"/>
</dbReference>
<evidence type="ECO:0000313" key="10">
    <source>
        <dbReference type="Proteomes" id="UP000552883"/>
    </source>
</evidence>
<keyword evidence="4 7" id="KW-0812">Transmembrane</keyword>
<feature type="domain" description="VTT" evidence="8">
    <location>
        <begin position="32"/>
        <end position="158"/>
    </location>
</feature>
<evidence type="ECO:0000256" key="3">
    <source>
        <dbReference type="ARBA" id="ARBA00022475"/>
    </source>
</evidence>
<evidence type="ECO:0000256" key="2">
    <source>
        <dbReference type="ARBA" id="ARBA00010792"/>
    </source>
</evidence>
<feature type="transmembrane region" description="Helical" evidence="7">
    <location>
        <begin position="136"/>
        <end position="159"/>
    </location>
</feature>
<evidence type="ECO:0000313" key="9">
    <source>
        <dbReference type="EMBL" id="MBB5618115.1"/>
    </source>
</evidence>
<protein>
    <submittedName>
        <fullName evidence="9">Membrane protein DedA with SNARE-associated domain</fullName>
    </submittedName>
</protein>
<evidence type="ECO:0000256" key="5">
    <source>
        <dbReference type="ARBA" id="ARBA00022989"/>
    </source>
</evidence>
<evidence type="ECO:0000256" key="7">
    <source>
        <dbReference type="SAM" id="Phobius"/>
    </source>
</evidence>
<evidence type="ECO:0000256" key="6">
    <source>
        <dbReference type="ARBA" id="ARBA00023136"/>
    </source>
</evidence>
<comment type="caution">
    <text evidence="9">The sequence shown here is derived from an EMBL/GenBank/DDBJ whole genome shotgun (WGS) entry which is preliminary data.</text>
</comment>
<dbReference type="PANTHER" id="PTHR42709:SF6">
    <property type="entry name" value="UNDECAPRENYL PHOSPHATE TRANSPORTER A"/>
    <property type="match status" value="1"/>
</dbReference>
<dbReference type="RefSeq" id="WP_341799913.1">
    <property type="nucleotide sequence ID" value="NZ_BAAANZ010000004.1"/>
</dbReference>